<dbReference type="Proteomes" id="UP000732399">
    <property type="component" value="Unassembled WGS sequence"/>
</dbReference>
<protein>
    <submittedName>
        <fullName evidence="1">Head-tail adaptor protein</fullName>
    </submittedName>
</protein>
<evidence type="ECO:0000313" key="1">
    <source>
        <dbReference type="EMBL" id="NJR80453.1"/>
    </source>
</evidence>
<dbReference type="InterPro" id="IPR038666">
    <property type="entry name" value="SSP1_head-tail_sf"/>
</dbReference>
<dbReference type="EMBL" id="JAAVJH010000018">
    <property type="protein sequence ID" value="NJR80453.1"/>
    <property type="molecule type" value="Genomic_DNA"/>
</dbReference>
<comment type="caution">
    <text evidence="1">The sequence shown here is derived from an EMBL/GenBank/DDBJ whole genome shotgun (WGS) entry which is preliminary data.</text>
</comment>
<dbReference type="InterPro" id="IPR008767">
    <property type="entry name" value="Phage_SPP1_head-tail_adaptor"/>
</dbReference>
<sequence length="112" mass="12448">MMGLDAGELDRRVTFYRRPVDDDGFSSSPGAPVEAGKRWAKKTDIGDAERISAAAQQQVVSTRFLLRYDGLTRQIAPEWQMVCDGLRYEVVGIKEVRGTRVAVEITTSALRS</sequence>
<evidence type="ECO:0000313" key="2">
    <source>
        <dbReference type="Proteomes" id="UP000732399"/>
    </source>
</evidence>
<dbReference type="RefSeq" id="WP_168136007.1">
    <property type="nucleotide sequence ID" value="NZ_JAAVJH010000018.1"/>
</dbReference>
<keyword evidence="2" id="KW-1185">Reference proteome</keyword>
<name>A0ABX1CU19_9SPHN</name>
<gene>
    <name evidence="1" type="ORF">HBH26_17890</name>
</gene>
<dbReference type="Pfam" id="PF05521">
    <property type="entry name" value="Phage_HCP"/>
    <property type="match status" value="1"/>
</dbReference>
<reference evidence="1 2" key="1">
    <citation type="submission" date="2020-03" db="EMBL/GenBank/DDBJ databases">
        <authorList>
            <person name="Wang L."/>
            <person name="He N."/>
            <person name="Li Y."/>
            <person name="Fang Y."/>
            <person name="Zhang F."/>
        </authorList>
    </citation>
    <scope>NUCLEOTIDE SEQUENCE [LARGE SCALE GENOMIC DNA]</scope>
    <source>
        <strain evidence="1 2">36D10-4-7</strain>
    </source>
</reference>
<proteinExistence type="predicted"/>
<dbReference type="Gene3D" id="2.40.10.270">
    <property type="entry name" value="Bacteriophage SPP1 head-tail adaptor protein"/>
    <property type="match status" value="1"/>
</dbReference>
<accession>A0ABX1CU19</accession>
<organism evidence="1 2">
    <name type="scientific">Sphingomonas corticis</name>
    <dbReference type="NCBI Taxonomy" id="2722791"/>
    <lineage>
        <taxon>Bacteria</taxon>
        <taxon>Pseudomonadati</taxon>
        <taxon>Pseudomonadota</taxon>
        <taxon>Alphaproteobacteria</taxon>
        <taxon>Sphingomonadales</taxon>
        <taxon>Sphingomonadaceae</taxon>
        <taxon>Sphingomonas</taxon>
    </lineage>
</organism>